<keyword evidence="11" id="KW-1185">Reference proteome</keyword>
<reference evidence="11" key="1">
    <citation type="submission" date="2023-07" db="EMBL/GenBank/DDBJ databases">
        <title>Conexibacter stalactiti sp. nov., isolated from stalactites in a lava cave and emended description of the genus Conexibacter.</title>
        <authorList>
            <person name="Lee S.D."/>
        </authorList>
    </citation>
    <scope>NUCLEOTIDE SEQUENCE [LARGE SCALE GENOMIC DNA]</scope>
    <source>
        <strain evidence="11">KCTC 39840</strain>
    </source>
</reference>
<feature type="signal peptide" evidence="8">
    <location>
        <begin position="1"/>
        <end position="29"/>
    </location>
</feature>
<protein>
    <submittedName>
        <fullName evidence="10">Plastocyanin/azurin family copper-binding protein</fullName>
    </submittedName>
</protein>
<dbReference type="Gene3D" id="2.60.40.420">
    <property type="entry name" value="Cupredoxins - blue copper proteins"/>
    <property type="match status" value="1"/>
</dbReference>
<dbReference type="SUPFAM" id="SSF49503">
    <property type="entry name" value="Cupredoxins"/>
    <property type="match status" value="1"/>
</dbReference>
<comment type="subcellular location">
    <subcellularLocation>
        <location evidence="2">Periplasm</location>
    </subcellularLocation>
</comment>
<evidence type="ECO:0000256" key="1">
    <source>
        <dbReference type="ARBA" id="ARBA00001935"/>
    </source>
</evidence>
<keyword evidence="4" id="KW-0479">Metal-binding</keyword>
<keyword evidence="5" id="KW-0574">Periplasm</keyword>
<accession>A0ABU4HIQ4</accession>
<keyword evidence="3" id="KW-0813">Transport</keyword>
<evidence type="ECO:0000256" key="2">
    <source>
        <dbReference type="ARBA" id="ARBA00004418"/>
    </source>
</evidence>
<feature type="domain" description="Blue (type 1) copper" evidence="9">
    <location>
        <begin position="37"/>
        <end position="111"/>
    </location>
</feature>
<keyword evidence="6" id="KW-0249">Electron transport</keyword>
<dbReference type="InterPro" id="IPR000923">
    <property type="entry name" value="BlueCu_1"/>
</dbReference>
<dbReference type="Proteomes" id="UP001284601">
    <property type="component" value="Unassembled WGS sequence"/>
</dbReference>
<dbReference type="PRINTS" id="PR00155">
    <property type="entry name" value="AMICYANIN"/>
</dbReference>
<comment type="caution">
    <text evidence="10">The sequence shown here is derived from an EMBL/GenBank/DDBJ whole genome shotgun (WGS) entry which is preliminary data.</text>
</comment>
<dbReference type="EMBL" id="JAWSTH010000003">
    <property type="protein sequence ID" value="MDW5593192.1"/>
    <property type="molecule type" value="Genomic_DNA"/>
</dbReference>
<proteinExistence type="predicted"/>
<evidence type="ECO:0000256" key="3">
    <source>
        <dbReference type="ARBA" id="ARBA00022448"/>
    </source>
</evidence>
<name>A0ABU4HIQ4_9ACTN</name>
<feature type="chain" id="PRO_5046158160" evidence="8">
    <location>
        <begin position="30"/>
        <end position="112"/>
    </location>
</feature>
<evidence type="ECO:0000313" key="10">
    <source>
        <dbReference type="EMBL" id="MDW5593192.1"/>
    </source>
</evidence>
<keyword evidence="7" id="KW-0186">Copper</keyword>
<comment type="cofactor">
    <cofactor evidence="1">
        <name>Cu cation</name>
        <dbReference type="ChEBI" id="CHEBI:23378"/>
    </cofactor>
</comment>
<gene>
    <name evidence="10" type="ORF">R7226_02505</name>
</gene>
<dbReference type="RefSeq" id="WP_318595454.1">
    <property type="nucleotide sequence ID" value="NZ_JAWSTH010000003.1"/>
</dbReference>
<evidence type="ECO:0000256" key="7">
    <source>
        <dbReference type="ARBA" id="ARBA00023008"/>
    </source>
</evidence>
<evidence type="ECO:0000256" key="6">
    <source>
        <dbReference type="ARBA" id="ARBA00022982"/>
    </source>
</evidence>
<evidence type="ECO:0000259" key="9">
    <source>
        <dbReference type="Pfam" id="PF00127"/>
    </source>
</evidence>
<keyword evidence="8" id="KW-0732">Signal</keyword>
<evidence type="ECO:0000256" key="4">
    <source>
        <dbReference type="ARBA" id="ARBA00022723"/>
    </source>
</evidence>
<dbReference type="InterPro" id="IPR002386">
    <property type="entry name" value="Amicyanin/Pseudoazurin"/>
</dbReference>
<evidence type="ECO:0000256" key="5">
    <source>
        <dbReference type="ARBA" id="ARBA00022764"/>
    </source>
</evidence>
<evidence type="ECO:0000256" key="8">
    <source>
        <dbReference type="SAM" id="SignalP"/>
    </source>
</evidence>
<dbReference type="Pfam" id="PF00127">
    <property type="entry name" value="Copper-bind"/>
    <property type="match status" value="1"/>
</dbReference>
<organism evidence="10 11">
    <name type="scientific">Conexibacter stalactiti</name>
    <dbReference type="NCBI Taxonomy" id="1940611"/>
    <lineage>
        <taxon>Bacteria</taxon>
        <taxon>Bacillati</taxon>
        <taxon>Actinomycetota</taxon>
        <taxon>Thermoleophilia</taxon>
        <taxon>Solirubrobacterales</taxon>
        <taxon>Conexibacteraceae</taxon>
        <taxon>Conexibacter</taxon>
    </lineage>
</organism>
<dbReference type="InterPro" id="IPR008972">
    <property type="entry name" value="Cupredoxin"/>
</dbReference>
<sequence length="112" mass="11760">MINRKLLVAAAAAIVAAGGGALAVVPALAATKTVTVKDNVFAPTALTVAKGTTVRWVWRGRAAHNVSVSRGPTRFHSPNKVRGSYSKQLGRAGTYAIHCTIHPGMKMTVKVR</sequence>
<evidence type="ECO:0000313" key="11">
    <source>
        <dbReference type="Proteomes" id="UP001284601"/>
    </source>
</evidence>